<dbReference type="InterPro" id="IPR036754">
    <property type="entry name" value="YbaK/aa-tRNA-synt-asso_dom_sf"/>
</dbReference>
<comment type="caution">
    <text evidence="3">The sequence shown here is derived from an EMBL/GenBank/DDBJ whole genome shotgun (WGS) entry which is preliminary data.</text>
</comment>
<dbReference type="PANTHER" id="PTHR31423">
    <property type="entry name" value="YBAK DOMAIN-CONTAINING PROTEIN"/>
    <property type="match status" value="1"/>
</dbReference>
<comment type="similarity">
    <text evidence="1">Belongs to the PRORSD1 family.</text>
</comment>
<dbReference type="CDD" id="cd04335">
    <property type="entry name" value="PrdX_deacylase"/>
    <property type="match status" value="1"/>
</dbReference>
<keyword evidence="4" id="KW-1185">Reference proteome</keyword>
<dbReference type="Gene3D" id="3.90.960.10">
    <property type="entry name" value="YbaK/aminoacyl-tRNA synthetase-associated domain"/>
    <property type="match status" value="1"/>
</dbReference>
<feature type="domain" description="YbaK/aminoacyl-tRNA synthetase-associated" evidence="2">
    <location>
        <begin position="23"/>
        <end position="149"/>
    </location>
</feature>
<sequence length="162" mass="18896">MESCEVVYKTLKKMGISYDIVEHPPAETTEDADRYIEGKEGVRTKTLFLSNRKKTAYYLVIMDDKKRLDIKKLEKILDEKSISFCSPKRLMEKMGLVPGAVSLFGLINNVEHDIRIYLDKEMLSEKFITFHPNDNTKTMFISIDDMYKFISLLGYEYSILEL</sequence>
<dbReference type="InterPro" id="IPR007214">
    <property type="entry name" value="YbaK/aa-tRNA-synth-assoc-dom"/>
</dbReference>
<dbReference type="EMBL" id="JAUSWN010000017">
    <property type="protein sequence ID" value="MDQ0480348.1"/>
    <property type="molecule type" value="Genomic_DNA"/>
</dbReference>
<keyword evidence="3" id="KW-0378">Hydrolase</keyword>
<dbReference type="InterPro" id="IPR040285">
    <property type="entry name" value="ProX/PRXD1"/>
</dbReference>
<dbReference type="Proteomes" id="UP001224418">
    <property type="component" value="Unassembled WGS sequence"/>
</dbReference>
<dbReference type="GO" id="GO:0016787">
    <property type="term" value="F:hydrolase activity"/>
    <property type="evidence" value="ECO:0007669"/>
    <property type="project" value="UniProtKB-KW"/>
</dbReference>
<proteinExistence type="inferred from homology"/>
<gene>
    <name evidence="3" type="ORF">QOZ93_002096</name>
</gene>
<protein>
    <submittedName>
        <fullName evidence="3">Ala-tRNA(Pro) deacylase</fullName>
        <ecNumber evidence="3">3.1.1.-</ecNumber>
    </submittedName>
</protein>
<accession>A0ABU0JTC9</accession>
<reference evidence="3 4" key="1">
    <citation type="submission" date="2023-07" db="EMBL/GenBank/DDBJ databases">
        <title>Genomic Encyclopedia of Type Strains, Phase IV (KMG-IV): sequencing the most valuable type-strain genomes for metagenomic binning, comparative biology and taxonomic classification.</title>
        <authorList>
            <person name="Goeker M."/>
        </authorList>
    </citation>
    <scope>NUCLEOTIDE SEQUENCE [LARGE SCALE GENOMIC DNA]</scope>
    <source>
        <strain evidence="3 4">DSM 1400</strain>
    </source>
</reference>
<organism evidence="3 4">
    <name type="scientific">Hathewaya limosa</name>
    <name type="common">Clostridium limosum</name>
    <dbReference type="NCBI Taxonomy" id="1536"/>
    <lineage>
        <taxon>Bacteria</taxon>
        <taxon>Bacillati</taxon>
        <taxon>Bacillota</taxon>
        <taxon>Clostridia</taxon>
        <taxon>Eubacteriales</taxon>
        <taxon>Clostridiaceae</taxon>
        <taxon>Hathewaya</taxon>
    </lineage>
</organism>
<name>A0ABU0JTC9_HATLI</name>
<dbReference type="RefSeq" id="WP_307356286.1">
    <property type="nucleotide sequence ID" value="NZ_BAAACJ010000013.1"/>
</dbReference>
<dbReference type="SUPFAM" id="SSF55826">
    <property type="entry name" value="YbaK/ProRS associated domain"/>
    <property type="match status" value="1"/>
</dbReference>
<dbReference type="EC" id="3.1.1.-" evidence="3"/>
<evidence type="ECO:0000313" key="3">
    <source>
        <dbReference type="EMBL" id="MDQ0480348.1"/>
    </source>
</evidence>
<dbReference type="PANTHER" id="PTHR31423:SF3">
    <property type="entry name" value="PROLYL-TRNA SYNTHETASE ASSOCIATED DOMAIN-CONTAINING PROTEIN 1-RELATED"/>
    <property type="match status" value="1"/>
</dbReference>
<evidence type="ECO:0000259" key="2">
    <source>
        <dbReference type="Pfam" id="PF04073"/>
    </source>
</evidence>
<evidence type="ECO:0000313" key="4">
    <source>
        <dbReference type="Proteomes" id="UP001224418"/>
    </source>
</evidence>
<dbReference type="Pfam" id="PF04073">
    <property type="entry name" value="tRNA_edit"/>
    <property type="match status" value="1"/>
</dbReference>
<evidence type="ECO:0000256" key="1">
    <source>
        <dbReference type="ARBA" id="ARBA00010201"/>
    </source>
</evidence>